<evidence type="ECO:0000313" key="2">
    <source>
        <dbReference type="Proteomes" id="UP000593561"/>
    </source>
</evidence>
<organism evidence="1 2">
    <name type="scientific">Gossypium davidsonii</name>
    <name type="common">Davidson's cotton</name>
    <name type="synonym">Gossypium klotzschianum subsp. davidsonii</name>
    <dbReference type="NCBI Taxonomy" id="34287"/>
    <lineage>
        <taxon>Eukaryota</taxon>
        <taxon>Viridiplantae</taxon>
        <taxon>Streptophyta</taxon>
        <taxon>Embryophyta</taxon>
        <taxon>Tracheophyta</taxon>
        <taxon>Spermatophyta</taxon>
        <taxon>Magnoliopsida</taxon>
        <taxon>eudicotyledons</taxon>
        <taxon>Gunneridae</taxon>
        <taxon>Pentapetalae</taxon>
        <taxon>rosids</taxon>
        <taxon>malvids</taxon>
        <taxon>Malvales</taxon>
        <taxon>Malvaceae</taxon>
        <taxon>Malvoideae</taxon>
        <taxon>Gossypium</taxon>
    </lineage>
</organism>
<feature type="non-terminal residue" evidence="1">
    <location>
        <position position="1"/>
    </location>
</feature>
<gene>
    <name evidence="1" type="ORF">Godav_011672</name>
</gene>
<keyword evidence="2" id="KW-1185">Reference proteome</keyword>
<dbReference type="EMBL" id="JABFAC010000004">
    <property type="protein sequence ID" value="MBA0610933.1"/>
    <property type="molecule type" value="Genomic_DNA"/>
</dbReference>
<dbReference type="Proteomes" id="UP000593561">
    <property type="component" value="Unassembled WGS sequence"/>
</dbReference>
<protein>
    <submittedName>
        <fullName evidence="1">Uncharacterized protein</fullName>
    </submittedName>
</protein>
<sequence>REANTQDGVADVPLKVILSLDRPRSWKDSFIGTGLRAYDKTKISTKDDDHDLDRLDEDIMRSLVNSIPAIDLYYQPFAALPQYGYGLDMTTGTAWTFVQEENTLGNRGNDRK</sequence>
<accession>A0A7J8RBF7</accession>
<evidence type="ECO:0000313" key="1">
    <source>
        <dbReference type="EMBL" id="MBA0610933.1"/>
    </source>
</evidence>
<dbReference type="AlphaFoldDB" id="A0A7J8RBF7"/>
<feature type="non-terminal residue" evidence="1">
    <location>
        <position position="112"/>
    </location>
</feature>
<reference evidence="1 2" key="1">
    <citation type="journal article" date="2019" name="Genome Biol. Evol.">
        <title>Insights into the evolution of the New World diploid cottons (Gossypium, subgenus Houzingenia) based on genome sequencing.</title>
        <authorList>
            <person name="Grover C.E."/>
            <person name="Arick M.A. 2nd"/>
            <person name="Thrash A."/>
            <person name="Conover J.L."/>
            <person name="Sanders W.S."/>
            <person name="Peterson D.G."/>
            <person name="Frelichowski J.E."/>
            <person name="Scheffler J.A."/>
            <person name="Scheffler B.E."/>
            <person name="Wendel J.F."/>
        </authorList>
    </citation>
    <scope>NUCLEOTIDE SEQUENCE [LARGE SCALE GENOMIC DNA]</scope>
    <source>
        <strain evidence="1">27</strain>
        <tissue evidence="1">Leaf</tissue>
    </source>
</reference>
<comment type="caution">
    <text evidence="1">The sequence shown here is derived from an EMBL/GenBank/DDBJ whole genome shotgun (WGS) entry which is preliminary data.</text>
</comment>
<proteinExistence type="predicted"/>
<name>A0A7J8RBF7_GOSDV</name>